<accession>A0A378T7L7</accession>
<reference evidence="1 2" key="1">
    <citation type="submission" date="2018-06" db="EMBL/GenBank/DDBJ databases">
        <authorList>
            <consortium name="Pathogen Informatics"/>
            <person name="Doyle S."/>
        </authorList>
    </citation>
    <scope>NUCLEOTIDE SEQUENCE [LARGE SCALE GENOMIC DNA]</scope>
    <source>
        <strain evidence="1 2">NCTC10359</strain>
    </source>
</reference>
<evidence type="ECO:0000313" key="1">
    <source>
        <dbReference type="EMBL" id="STZ55865.1"/>
    </source>
</evidence>
<sequence>METTTYHYDIGKFKPSIQDILPVLNELSEKDRNSLIDYIQKIPHFGKKKLAPLDIPLFTVNYIADDFDDYLGDDFWFPEDDILYK</sequence>
<dbReference type="EMBL" id="UGQU01000001">
    <property type="protein sequence ID" value="STZ55865.1"/>
    <property type="molecule type" value="Genomic_DNA"/>
</dbReference>
<evidence type="ECO:0000313" key="2">
    <source>
        <dbReference type="Proteomes" id="UP000254437"/>
    </source>
</evidence>
<protein>
    <submittedName>
        <fullName evidence="1">Uncharacterized protein</fullName>
    </submittedName>
</protein>
<dbReference type="AlphaFoldDB" id="A0A378T7L7"/>
<gene>
    <name evidence="1" type="ORF">NCTC10359_00464</name>
</gene>
<name>A0A378T7L7_MORLA</name>
<dbReference type="RefSeq" id="WP_115005131.1">
    <property type="nucleotide sequence ID" value="NZ_UGQU01000001.1"/>
</dbReference>
<organism evidence="1 2">
    <name type="scientific">Moraxella lacunata</name>
    <dbReference type="NCBI Taxonomy" id="477"/>
    <lineage>
        <taxon>Bacteria</taxon>
        <taxon>Pseudomonadati</taxon>
        <taxon>Pseudomonadota</taxon>
        <taxon>Gammaproteobacteria</taxon>
        <taxon>Moraxellales</taxon>
        <taxon>Moraxellaceae</taxon>
        <taxon>Moraxella</taxon>
    </lineage>
</organism>
<proteinExistence type="predicted"/>
<dbReference type="Proteomes" id="UP000254437">
    <property type="component" value="Unassembled WGS sequence"/>
</dbReference>